<gene>
    <name evidence="1" type="ORF">P409_32380</name>
</gene>
<accession>A0A0A0CY69</accession>
<organism evidence="1 2">
    <name type="scientific">Inquilinus limosus MP06</name>
    <dbReference type="NCBI Taxonomy" id="1398085"/>
    <lineage>
        <taxon>Bacteria</taxon>
        <taxon>Pseudomonadati</taxon>
        <taxon>Pseudomonadota</taxon>
        <taxon>Alphaproteobacteria</taxon>
        <taxon>Rhodospirillales</taxon>
        <taxon>Rhodospirillaceae</taxon>
        <taxon>Inquilinus</taxon>
    </lineage>
</organism>
<proteinExistence type="predicted"/>
<evidence type="ECO:0000313" key="2">
    <source>
        <dbReference type="Proteomes" id="UP000029995"/>
    </source>
</evidence>
<dbReference type="Proteomes" id="UP000029995">
    <property type="component" value="Unassembled WGS sequence"/>
</dbReference>
<dbReference type="Gene3D" id="3.40.630.30">
    <property type="match status" value="1"/>
</dbReference>
<reference evidence="1 2" key="1">
    <citation type="submission" date="2014-01" db="EMBL/GenBank/DDBJ databases">
        <title>Genome sequence determination for a cystic fibrosis isolate, Inquilinus limosus.</title>
        <authorList>
            <person name="Pino M."/>
            <person name="Di Conza J."/>
            <person name="Gutkind G."/>
        </authorList>
    </citation>
    <scope>NUCLEOTIDE SEQUENCE [LARGE SCALE GENOMIC DNA]</scope>
    <source>
        <strain evidence="1 2">MP06</strain>
    </source>
</reference>
<dbReference type="AlphaFoldDB" id="A0A0A0CY69"/>
<dbReference type="SUPFAM" id="SSF55729">
    <property type="entry name" value="Acyl-CoA N-acyltransferases (Nat)"/>
    <property type="match status" value="1"/>
</dbReference>
<dbReference type="InterPro" id="IPR016181">
    <property type="entry name" value="Acyl_CoA_acyltransferase"/>
</dbReference>
<feature type="non-terminal residue" evidence="1">
    <location>
        <position position="1"/>
    </location>
</feature>
<protein>
    <submittedName>
        <fullName evidence="1">GNAT family acetyltraansferase</fullName>
    </submittedName>
</protein>
<dbReference type="RefSeq" id="WP_034848314.1">
    <property type="nucleotide sequence ID" value="NZ_JANX01000790.1"/>
</dbReference>
<dbReference type="OrthoDB" id="9799092at2"/>
<name>A0A0A0CY69_9PROT</name>
<comment type="caution">
    <text evidence="1">The sequence shown here is derived from an EMBL/GenBank/DDBJ whole genome shotgun (WGS) entry which is preliminary data.</text>
</comment>
<dbReference type="EMBL" id="JANX01000790">
    <property type="protein sequence ID" value="KGM30543.1"/>
    <property type="molecule type" value="Genomic_DNA"/>
</dbReference>
<sequence length="149" mass="15641">PRQDWGLTYALPQDLRHDSGATLVDGDSPDGRRLRDGLSARGMPGGLAELGFGSVADLWPPWCAALVDGEMTSVAFAARLSAGGAELGVTTARAFRGRGHAAAVAAGWSRLPALRSRTLFYSTGQANISSQRVVARLGLRLIGPSLRLT</sequence>
<evidence type="ECO:0000313" key="1">
    <source>
        <dbReference type="EMBL" id="KGM30543.1"/>
    </source>
</evidence>